<dbReference type="EMBL" id="BAABGL010000004">
    <property type="protein sequence ID" value="GAA4386712.1"/>
    <property type="molecule type" value="Genomic_DNA"/>
</dbReference>
<dbReference type="InterPro" id="IPR028973">
    <property type="entry name" value="PhnB-like"/>
</dbReference>
<evidence type="ECO:0000313" key="3">
    <source>
        <dbReference type="Proteomes" id="UP001500642"/>
    </source>
</evidence>
<keyword evidence="3" id="KW-1185">Reference proteome</keyword>
<accession>A0ABP8J8T9</accession>
<dbReference type="PIRSF" id="PIRSF021700">
    <property type="entry name" value="3_dmu_93_MTrfase"/>
    <property type="match status" value="1"/>
</dbReference>
<dbReference type="CDD" id="cd06588">
    <property type="entry name" value="PhnB_like"/>
    <property type="match status" value="1"/>
</dbReference>
<reference evidence="3" key="1">
    <citation type="journal article" date="2019" name="Int. J. Syst. Evol. Microbiol.">
        <title>The Global Catalogue of Microorganisms (GCM) 10K type strain sequencing project: providing services to taxonomists for standard genome sequencing and annotation.</title>
        <authorList>
            <consortium name="The Broad Institute Genomics Platform"/>
            <consortium name="The Broad Institute Genome Sequencing Center for Infectious Disease"/>
            <person name="Wu L."/>
            <person name="Ma J."/>
        </authorList>
    </citation>
    <scope>NUCLEOTIDE SEQUENCE [LARGE SCALE GENOMIC DNA]</scope>
    <source>
        <strain evidence="3">JCM 17808</strain>
    </source>
</reference>
<dbReference type="RefSeq" id="WP_345030373.1">
    <property type="nucleotide sequence ID" value="NZ_BAABGL010000004.1"/>
</dbReference>
<feature type="domain" description="PhnB-like" evidence="1">
    <location>
        <begin position="6"/>
        <end position="126"/>
    </location>
</feature>
<evidence type="ECO:0000259" key="1">
    <source>
        <dbReference type="Pfam" id="PF06983"/>
    </source>
</evidence>
<organism evidence="2 3">
    <name type="scientific">Brevibacterium pityocampae</name>
    <dbReference type="NCBI Taxonomy" id="506594"/>
    <lineage>
        <taxon>Bacteria</taxon>
        <taxon>Bacillati</taxon>
        <taxon>Actinomycetota</taxon>
        <taxon>Actinomycetes</taxon>
        <taxon>Micrococcales</taxon>
        <taxon>Brevibacteriaceae</taxon>
        <taxon>Brevibacterium</taxon>
    </lineage>
</organism>
<proteinExistence type="predicted"/>
<dbReference type="InterPro" id="IPR009725">
    <property type="entry name" value="3_dmu_93_MTrfase"/>
</dbReference>
<dbReference type="SUPFAM" id="SSF54593">
    <property type="entry name" value="Glyoxalase/Bleomycin resistance protein/Dihydroxybiphenyl dioxygenase"/>
    <property type="match status" value="1"/>
</dbReference>
<gene>
    <name evidence="2" type="ORF">GCM10023167_09920</name>
</gene>
<dbReference type="Gene3D" id="3.10.180.10">
    <property type="entry name" value="2,3-Dihydroxybiphenyl 1,2-Dioxygenase, domain 1"/>
    <property type="match status" value="1"/>
</dbReference>
<dbReference type="InterPro" id="IPR029068">
    <property type="entry name" value="Glyas_Bleomycin-R_OHBP_Dase"/>
</dbReference>
<protein>
    <submittedName>
        <fullName evidence="2">VOC family protein</fullName>
    </submittedName>
</protein>
<dbReference type="PANTHER" id="PTHR33990">
    <property type="entry name" value="PROTEIN YJDN-RELATED"/>
    <property type="match status" value="1"/>
</dbReference>
<dbReference type="Pfam" id="PF06983">
    <property type="entry name" value="3-dmu-9_3-mt"/>
    <property type="match status" value="1"/>
</dbReference>
<dbReference type="Proteomes" id="UP001500642">
    <property type="component" value="Unassembled WGS sequence"/>
</dbReference>
<evidence type="ECO:0000313" key="2">
    <source>
        <dbReference type="EMBL" id="GAA4386712.1"/>
    </source>
</evidence>
<name>A0ABP8J8T9_9MICO</name>
<sequence length="158" mass="17601">MAVVDTITPFLWFADCAEEAMEYYVSVFPDSSIDEIMRYSADLEVMGEQFQGMAGKVNAAWFTLAGRRFGCLDGGPYFTITEAVSFAIACADQAEIDHYWEKLSHVPESEQCGWCKDRFGVSWQVVPARMSELVRTPAQMQAMLGMEKIVIADLEAAG</sequence>
<comment type="caution">
    <text evidence="2">The sequence shown here is derived from an EMBL/GenBank/DDBJ whole genome shotgun (WGS) entry which is preliminary data.</text>
</comment>